<evidence type="ECO:0000313" key="3">
    <source>
        <dbReference type="EMBL" id="BBU21896.1"/>
    </source>
</evidence>
<dbReference type="InterPro" id="IPR000873">
    <property type="entry name" value="AMP-dep_synth/lig_dom"/>
</dbReference>
<evidence type="ECO:0000313" key="4">
    <source>
        <dbReference type="Proteomes" id="UP000464624"/>
    </source>
</evidence>
<name>A0AAD1GZW2_MYCXE</name>
<dbReference type="PROSITE" id="PS00455">
    <property type="entry name" value="AMP_BINDING"/>
    <property type="match status" value="1"/>
</dbReference>
<sequence>MRPFRPCTVNMSTESLTVPQVLREQARSRAGHPLLVCDSERISYHEADVRSAQLARGLIALGAGKGTHVGLLYPNGAAFVVGMLAAARIGAVVVPFTTLATAREMHEMLIDSDVEMLLAAAAYRSHDYLRQLGEILVDCDLASEHRLFSAAAPHLRHVAVDHGSGTGCGVRDIGRVYRLADRVDEALLSAVEDDVDGSDVLAIVYTSGTTGAPKGVVHTHAALLGHQRNLNEIRGLSAEDKLFCNSPFFWIGGFAFALLATLLAGSTLVCSNAVDPGQTLDLLEAEKPTIANGFAAGITHLVHHPSFGARDLSSIRRGNLYPIMDADVRPADPELRHNMLGLTESGSVVLVSGEETDLPEHRRGSFGKPAPGFDAKIIDPYTGEPVETGEVGELCIRGPYLMQRYYKRSREECFDADGWFHTGDLVRADHDGFFYFVGRRDSMIKTAGANVSPAEVEKAIARVTGGVVAHVIGLPDAERGQVVAAVIALEDGAVFDEEVTREQLSSELSSYKIPRRFATMRAADIPLVSSGKVDLQRLKQVFDA</sequence>
<dbReference type="InterPro" id="IPR050237">
    <property type="entry name" value="ATP-dep_AMP-bd_enzyme"/>
</dbReference>
<feature type="domain" description="AMP-dependent synthetase/ligase" evidence="1">
    <location>
        <begin position="22"/>
        <end position="406"/>
    </location>
</feature>
<dbReference type="InterPro" id="IPR020845">
    <property type="entry name" value="AMP-binding_CS"/>
</dbReference>
<dbReference type="InterPro" id="IPR025110">
    <property type="entry name" value="AMP-bd_C"/>
</dbReference>
<dbReference type="InterPro" id="IPR045851">
    <property type="entry name" value="AMP-bd_C_sf"/>
</dbReference>
<dbReference type="KEGG" id="mxe:MYXE_16860"/>
<dbReference type="Gene3D" id="3.40.50.12780">
    <property type="entry name" value="N-terminal domain of ligase-like"/>
    <property type="match status" value="1"/>
</dbReference>
<dbReference type="PANTHER" id="PTHR43767:SF10">
    <property type="entry name" value="SURFACTIN SYNTHASE SUBUNIT 1"/>
    <property type="match status" value="1"/>
</dbReference>
<evidence type="ECO:0000259" key="1">
    <source>
        <dbReference type="Pfam" id="PF00501"/>
    </source>
</evidence>
<dbReference type="PANTHER" id="PTHR43767">
    <property type="entry name" value="LONG-CHAIN-FATTY-ACID--COA LIGASE"/>
    <property type="match status" value="1"/>
</dbReference>
<reference evidence="3 4" key="1">
    <citation type="submission" date="2019-12" db="EMBL/GenBank/DDBJ databases">
        <title>Complete genome sequence of Mycolicibacterium xenopi str. JCM15661T.</title>
        <authorList>
            <person name="Yoshida M."/>
            <person name="Fukano H."/>
            <person name="Asakura T."/>
            <person name="Hoshino Y."/>
        </authorList>
    </citation>
    <scope>NUCLEOTIDE SEQUENCE [LARGE SCALE GENOMIC DNA]</scope>
    <source>
        <strain evidence="3 4">JCM 15661T</strain>
    </source>
</reference>
<dbReference type="Proteomes" id="UP000464624">
    <property type="component" value="Chromosome"/>
</dbReference>
<feature type="domain" description="AMP-binding enzyme C-terminal" evidence="2">
    <location>
        <begin position="455"/>
        <end position="532"/>
    </location>
</feature>
<protein>
    <submittedName>
        <fullName evidence="3">AMP-binding protein</fullName>
    </submittedName>
</protein>
<dbReference type="SUPFAM" id="SSF56801">
    <property type="entry name" value="Acetyl-CoA synthetase-like"/>
    <property type="match status" value="1"/>
</dbReference>
<evidence type="ECO:0000259" key="2">
    <source>
        <dbReference type="Pfam" id="PF13193"/>
    </source>
</evidence>
<dbReference type="Pfam" id="PF00501">
    <property type="entry name" value="AMP-binding"/>
    <property type="match status" value="1"/>
</dbReference>
<dbReference type="CDD" id="cd04433">
    <property type="entry name" value="AFD_class_I"/>
    <property type="match status" value="1"/>
</dbReference>
<dbReference type="EMBL" id="AP022314">
    <property type="protein sequence ID" value="BBU21896.1"/>
    <property type="molecule type" value="Genomic_DNA"/>
</dbReference>
<gene>
    <name evidence="3" type="ORF">MYXE_16860</name>
</gene>
<proteinExistence type="predicted"/>
<dbReference type="AlphaFoldDB" id="A0AAD1GZW2"/>
<dbReference type="Gene3D" id="3.30.300.30">
    <property type="match status" value="1"/>
</dbReference>
<dbReference type="GO" id="GO:0016877">
    <property type="term" value="F:ligase activity, forming carbon-sulfur bonds"/>
    <property type="evidence" value="ECO:0007669"/>
    <property type="project" value="UniProtKB-ARBA"/>
</dbReference>
<dbReference type="InterPro" id="IPR042099">
    <property type="entry name" value="ANL_N_sf"/>
</dbReference>
<organism evidence="3 4">
    <name type="scientific">Mycobacterium xenopi</name>
    <dbReference type="NCBI Taxonomy" id="1789"/>
    <lineage>
        <taxon>Bacteria</taxon>
        <taxon>Bacillati</taxon>
        <taxon>Actinomycetota</taxon>
        <taxon>Actinomycetes</taxon>
        <taxon>Mycobacteriales</taxon>
        <taxon>Mycobacteriaceae</taxon>
        <taxon>Mycobacterium</taxon>
    </lineage>
</organism>
<dbReference type="Pfam" id="PF13193">
    <property type="entry name" value="AMP-binding_C"/>
    <property type="match status" value="1"/>
</dbReference>
<accession>A0AAD1GZW2</accession>